<feature type="transmembrane region" description="Helical" evidence="1">
    <location>
        <begin position="93"/>
        <end position="115"/>
    </location>
</feature>
<sequence>MSHQDPWYYATPQGERIGPISYQELRALIQGGRVYRTDLVWAAHMQEWTPLERVPELAGWGRQLPPSVPAGASWQTTQEIIDTIRKLEVASGVVWSIIGGLQVLVPVLCLIVPFLSFSTEMLVLLIAGIWNIYAALSRFNRAKLVQARRASVVSSFEGITQLIVIGVVNLLFGAVIGALWVIVDFINRDKVLRNRHLFDQ</sequence>
<reference evidence="3 4" key="1">
    <citation type="journal article" date="2023" name="Antonie Van Leeuwenhoek">
        <title>Mesoterricola silvestris gen. nov., sp. nov., Mesoterricola sediminis sp. nov., Geothrix oryzae sp. nov., Geothrix edaphica sp. nov., Geothrix rubra sp. nov., and Geothrix limicola sp. nov., six novel members of Acidobacteriota isolated from soils.</title>
        <authorList>
            <person name="Itoh H."/>
            <person name="Sugisawa Y."/>
            <person name="Mise K."/>
            <person name="Xu Z."/>
            <person name="Kuniyasu M."/>
            <person name="Ushijima N."/>
            <person name="Kawano K."/>
            <person name="Kobayashi E."/>
            <person name="Shiratori Y."/>
            <person name="Masuda Y."/>
            <person name="Senoo K."/>
        </authorList>
    </citation>
    <scope>NUCLEOTIDE SEQUENCE [LARGE SCALE GENOMIC DNA]</scope>
    <source>
        <strain evidence="3 4">Red804</strain>
    </source>
</reference>
<keyword evidence="1" id="KW-1133">Transmembrane helix</keyword>
<evidence type="ECO:0000313" key="4">
    <source>
        <dbReference type="Proteomes" id="UP001165069"/>
    </source>
</evidence>
<keyword evidence="4" id="KW-1185">Reference proteome</keyword>
<evidence type="ECO:0000313" key="3">
    <source>
        <dbReference type="EMBL" id="GLH74755.1"/>
    </source>
</evidence>
<proteinExistence type="predicted"/>
<dbReference type="RefSeq" id="WP_285577412.1">
    <property type="nucleotide sequence ID" value="NZ_BSDE01000008.1"/>
</dbReference>
<name>A0ABQ5QIR5_9BACT</name>
<dbReference type="InterPro" id="IPR025640">
    <property type="entry name" value="GYF_2"/>
</dbReference>
<organism evidence="3 4">
    <name type="scientific">Geothrix limicola</name>
    <dbReference type="NCBI Taxonomy" id="2927978"/>
    <lineage>
        <taxon>Bacteria</taxon>
        <taxon>Pseudomonadati</taxon>
        <taxon>Acidobacteriota</taxon>
        <taxon>Holophagae</taxon>
        <taxon>Holophagales</taxon>
        <taxon>Holophagaceae</taxon>
        <taxon>Geothrix</taxon>
    </lineage>
</organism>
<dbReference type="Pfam" id="PF14237">
    <property type="entry name" value="GYF_2"/>
    <property type="match status" value="1"/>
</dbReference>
<dbReference type="EMBL" id="BSDE01000008">
    <property type="protein sequence ID" value="GLH74755.1"/>
    <property type="molecule type" value="Genomic_DNA"/>
</dbReference>
<keyword evidence="1" id="KW-0812">Transmembrane</keyword>
<keyword evidence="1" id="KW-0472">Membrane</keyword>
<protein>
    <recommendedName>
        <fullName evidence="2">GYF domain-containing protein</fullName>
    </recommendedName>
</protein>
<evidence type="ECO:0000256" key="1">
    <source>
        <dbReference type="SAM" id="Phobius"/>
    </source>
</evidence>
<comment type="caution">
    <text evidence="3">The sequence shown here is derived from an EMBL/GenBank/DDBJ whole genome shotgun (WGS) entry which is preliminary data.</text>
</comment>
<dbReference type="Proteomes" id="UP001165069">
    <property type="component" value="Unassembled WGS sequence"/>
</dbReference>
<feature type="transmembrane region" description="Helical" evidence="1">
    <location>
        <begin position="159"/>
        <end position="183"/>
    </location>
</feature>
<gene>
    <name evidence="3" type="ORF">GETHLI_32570</name>
</gene>
<feature type="domain" description="GYF" evidence="2">
    <location>
        <begin position="7"/>
        <end position="57"/>
    </location>
</feature>
<feature type="transmembrane region" description="Helical" evidence="1">
    <location>
        <begin position="121"/>
        <end position="139"/>
    </location>
</feature>
<accession>A0ABQ5QIR5</accession>
<evidence type="ECO:0000259" key="2">
    <source>
        <dbReference type="Pfam" id="PF14237"/>
    </source>
</evidence>